<sequence length="326" mass="35277">MPAIAHGHQLVHVWLLDTVTTPDLLRLSGPQPVARAGVNRAPAGLGWAGLGWAGQGRAGQGRAGQGHLHPVLQTSDNISKQPVWAGVLSNFCFCFLDKIHKTWIHYFSLFFFFNLTLLPRLECYGTILAHCNLHLTGSRDSPDSALGITDAHLHTRRFFVFLVETAFCYVGQAGPKLLTSGDPRTSASQSAGMTGVSHHARPLEPSSGVPFSVLIYSQCSVLIPTNSRTLHHARSAVTPPLLPQSLATTSLLSVSEDLPVGDIVYEWPHTPCGPLRLTPFASPGILKAQPRHSLGPCLLLLLATHILLQGCAIVWLLWATLEKELS</sequence>
<keyword evidence="3" id="KW-1185">Reference proteome</keyword>
<evidence type="ECO:0000313" key="3">
    <source>
        <dbReference type="Proteomes" id="UP000008225"/>
    </source>
</evidence>
<evidence type="ECO:0000313" key="2">
    <source>
        <dbReference type="Ensembl" id="ENSCJAP00000090991.1"/>
    </source>
</evidence>
<reference evidence="2" key="3">
    <citation type="submission" date="2025-09" db="UniProtKB">
        <authorList>
            <consortium name="Ensembl"/>
        </authorList>
    </citation>
    <scope>IDENTIFICATION</scope>
</reference>
<dbReference type="PANTHER" id="PTHR12138">
    <property type="entry name" value="PRIMATE-EXPANDED PROTEIN FAMILY"/>
    <property type="match status" value="1"/>
</dbReference>
<dbReference type="GeneTree" id="ENSGT01120000271815"/>
<dbReference type="PANTHER" id="PTHR12138:SF161">
    <property type="entry name" value="SECRETED PROTEIN"/>
    <property type="match status" value="1"/>
</dbReference>
<reference evidence="2 3" key="1">
    <citation type="submission" date="2009-03" db="EMBL/GenBank/DDBJ databases">
        <authorList>
            <person name="Warren W."/>
            <person name="Ye L."/>
            <person name="Minx P."/>
            <person name="Worley K."/>
            <person name="Gibbs R."/>
            <person name="Wilson R.K."/>
        </authorList>
    </citation>
    <scope>NUCLEOTIDE SEQUENCE [LARGE SCALE GENOMIC DNA]</scope>
</reference>
<organism evidence="2 3">
    <name type="scientific">Callithrix jacchus</name>
    <name type="common">White-tufted-ear marmoset</name>
    <name type="synonym">Simia Jacchus</name>
    <dbReference type="NCBI Taxonomy" id="9483"/>
    <lineage>
        <taxon>Eukaryota</taxon>
        <taxon>Metazoa</taxon>
        <taxon>Chordata</taxon>
        <taxon>Craniata</taxon>
        <taxon>Vertebrata</taxon>
        <taxon>Euteleostomi</taxon>
        <taxon>Mammalia</taxon>
        <taxon>Eutheria</taxon>
        <taxon>Euarchontoglires</taxon>
        <taxon>Primates</taxon>
        <taxon>Haplorrhini</taxon>
        <taxon>Platyrrhini</taxon>
        <taxon>Cebidae</taxon>
        <taxon>Callitrichinae</taxon>
        <taxon>Callithrix</taxon>
        <taxon>Callithrix</taxon>
    </lineage>
</organism>
<dbReference type="PRINTS" id="PR02045">
    <property type="entry name" value="F138DOMAIN"/>
</dbReference>
<reference evidence="2" key="2">
    <citation type="submission" date="2025-08" db="UniProtKB">
        <authorList>
            <consortium name="Ensembl"/>
        </authorList>
    </citation>
    <scope>IDENTIFICATION</scope>
</reference>
<name>A0A8I3X168_CALJA</name>
<dbReference type="AlphaFoldDB" id="A0A8I3X168"/>
<protein>
    <submittedName>
        <fullName evidence="2">Uncharacterized protein</fullName>
    </submittedName>
</protein>
<dbReference type="Proteomes" id="UP000008225">
    <property type="component" value="Chromosome 16"/>
</dbReference>
<evidence type="ECO:0000256" key="1">
    <source>
        <dbReference type="SAM" id="Phobius"/>
    </source>
</evidence>
<proteinExistence type="predicted"/>
<keyword evidence="1" id="KW-0472">Membrane</keyword>
<accession>A0A8I3X168</accession>
<keyword evidence="1" id="KW-0812">Transmembrane</keyword>
<feature type="transmembrane region" description="Helical" evidence="1">
    <location>
        <begin position="297"/>
        <end position="318"/>
    </location>
</feature>
<dbReference type="Ensembl" id="ENSCJAT00000130122.1">
    <property type="protein sequence ID" value="ENSCJAP00000090991.1"/>
    <property type="gene ID" value="ENSCJAG00000083554.1"/>
</dbReference>
<keyword evidence="1" id="KW-1133">Transmembrane helix</keyword>